<dbReference type="AlphaFoldDB" id="A0A2M9GS82"/>
<evidence type="ECO:0000313" key="3">
    <source>
        <dbReference type="EMBL" id="CAB3925957.1"/>
    </source>
</evidence>
<keyword evidence="1" id="KW-0175">Coiled coil</keyword>
<dbReference type="InterPro" id="IPR018712">
    <property type="entry name" value="Tle1-like_cat"/>
</dbReference>
<name>A0A2M9GS82_9BURK</name>
<proteinExistence type="predicted"/>
<sequence>MVDRAADTMSQVDRTPASVLKKMAENQDTYPKDDCQECGAVIRIGFFFDGFGRNRDADSQHPTFFSNICRLWEAHYIQTDRDRPQNQFWFRFYYSGLGTELNEDAQQDDMIYAATVAGTKMLSEGAKNLTSAGKNIARLDEIPEHDALKRLRSATQKMIKEGSFQPMVKAYKDVVKDVKTLPDKVVRIWNAWDPERMANRAKGTVRGFWSGFKKNPLKVAWTAGKEVVKATALEGVPVIRDNETVAYLMGTGVDVRVDAALRQLKAAHEAVSAEMNKVRRIEITVFGADRGGVMARQFINDVVKKYRRRHDKDLAIRGEKGAPDTEIRIRFLGLFDSVSSIMDENTFLGFLPFTDLLKQTYKDRTLTVPGAVEKCIHFAAAHELRANQRLDSLEKTRGEQYLYPGSSGDVTGVSPEGSLGARTELSRVPLRDMLNHALANGAALYSMEQLERRRPLIATKFSMAAQVKDGSQSYYATELVEAYRDVVKYEPGIDFMPHMEVFLRWLAVRYQDPVFKSELSDPAEKWIKDRDFFTPEQEYNEELRRVSGLSREERAKPENTARLKELEALKDERWERAAASRGELPPKRFKPLWQRLEEEYRALEDAERKDAENERRKDELRRTNPELVRRIEQVNQGPRDMQKMRNDIIVRNGGKLTDEDQPKDPFADMKARRATEQRLLNVWREASAGKNPLPPKVMALFDFLVHDAMLSSWPDHLLASTTLYFRTRDKDIFGKTDFKAEEAKLKSDTAAAARVDQMRANLDSMAPARP</sequence>
<protein>
    <recommendedName>
        <fullName evidence="2">T6SS Phospholipase effector Tle1-like catalytic domain-containing protein</fullName>
    </recommendedName>
</protein>
<accession>A0A2M9GS82</accession>
<organism evidence="3 4">
    <name type="scientific">Achromobacter ruhlandii</name>
    <dbReference type="NCBI Taxonomy" id="72557"/>
    <lineage>
        <taxon>Bacteria</taxon>
        <taxon>Pseudomonadati</taxon>
        <taxon>Pseudomonadota</taxon>
        <taxon>Betaproteobacteria</taxon>
        <taxon>Burkholderiales</taxon>
        <taxon>Alcaligenaceae</taxon>
        <taxon>Achromobacter</taxon>
    </lineage>
</organism>
<evidence type="ECO:0000256" key="1">
    <source>
        <dbReference type="SAM" id="Coils"/>
    </source>
</evidence>
<reference evidence="3 4" key="1">
    <citation type="submission" date="2020-04" db="EMBL/GenBank/DDBJ databases">
        <authorList>
            <person name="De Canck E."/>
        </authorList>
    </citation>
    <scope>NUCLEOTIDE SEQUENCE [LARGE SCALE GENOMIC DNA]</scope>
    <source>
        <strain evidence="3 4">LMG 3328</strain>
    </source>
</reference>
<feature type="domain" description="T6SS Phospholipase effector Tle1-like catalytic" evidence="2">
    <location>
        <begin position="312"/>
        <end position="435"/>
    </location>
</feature>
<dbReference type="PANTHER" id="PTHR33840">
    <property type="match status" value="1"/>
</dbReference>
<dbReference type="EMBL" id="CADILE010000033">
    <property type="protein sequence ID" value="CAB3925957.1"/>
    <property type="molecule type" value="Genomic_DNA"/>
</dbReference>
<dbReference type="RefSeq" id="WP_100509210.1">
    <property type="nucleotide sequence ID" value="NZ_CADILE010000033.1"/>
</dbReference>
<gene>
    <name evidence="3" type="ORF">LMG3328_05862</name>
</gene>
<dbReference type="Pfam" id="PF09994">
    <property type="entry name" value="T6SS_Tle1-like_cat"/>
    <property type="match status" value="1"/>
</dbReference>
<evidence type="ECO:0000259" key="2">
    <source>
        <dbReference type="Pfam" id="PF09994"/>
    </source>
</evidence>
<evidence type="ECO:0000313" key="4">
    <source>
        <dbReference type="Proteomes" id="UP000494122"/>
    </source>
</evidence>
<dbReference type="PANTHER" id="PTHR33840:SF1">
    <property type="entry name" value="TLE1 PHOSPHOLIPASE DOMAIN-CONTAINING PROTEIN"/>
    <property type="match status" value="1"/>
</dbReference>
<dbReference type="Proteomes" id="UP000494122">
    <property type="component" value="Unassembled WGS sequence"/>
</dbReference>
<feature type="coiled-coil region" evidence="1">
    <location>
        <begin position="596"/>
        <end position="623"/>
    </location>
</feature>